<accession>A0AAJ2VYJ5</accession>
<comment type="caution">
    <text evidence="2">The sequence shown here is derived from an EMBL/GenBank/DDBJ whole genome shotgun (WGS) entry which is preliminary data.</text>
</comment>
<evidence type="ECO:0000313" key="3">
    <source>
        <dbReference type="Proteomes" id="UP001270053"/>
    </source>
</evidence>
<dbReference type="Proteomes" id="UP001270053">
    <property type="component" value="Unassembled WGS sequence"/>
</dbReference>
<dbReference type="AlphaFoldDB" id="A0AAJ2VYJ5"/>
<protein>
    <submittedName>
        <fullName evidence="2">Uncharacterized protein</fullName>
    </submittedName>
</protein>
<keyword evidence="4" id="KW-1185">Reference proteome</keyword>
<proteinExistence type="predicted"/>
<dbReference type="EMBL" id="JAWXVH010000005">
    <property type="protein sequence ID" value="MDX6186495.1"/>
    <property type="molecule type" value="Genomic_DNA"/>
</dbReference>
<dbReference type="EMBL" id="JAWXVG010000005">
    <property type="protein sequence ID" value="MDX6183042.1"/>
    <property type="molecule type" value="Genomic_DNA"/>
</dbReference>
<evidence type="ECO:0000313" key="4">
    <source>
        <dbReference type="Proteomes" id="UP001278738"/>
    </source>
</evidence>
<sequence>MKIHNADFKIIRLDFNIEILKTKPLIESNPEIALELFKASDGMKDVCRLGFRIASHFLEKKSKKEVVGYLSEYFSDFVIENKTKDLVDIKRFVENAFLNHEIQFQDNKPTQVIMDNLILNPNIDGFTEHIFSLLKKHGYYPE</sequence>
<reference evidence="2 4" key="1">
    <citation type="submission" date="2023-11" db="EMBL/GenBank/DDBJ databases">
        <title>Unpublished Manusciprt.</title>
        <authorList>
            <person name="Saticioglu I.B."/>
            <person name="Ay H."/>
            <person name="Ajmi N."/>
            <person name="Altun S."/>
            <person name="Duman M."/>
        </authorList>
    </citation>
    <scope>NUCLEOTIDE SEQUENCE</scope>
    <source>
        <strain evidence="1 4">Fl-33</strain>
        <strain evidence="2">Fl-77</strain>
    </source>
</reference>
<organism evidence="2 3">
    <name type="scientific">Flavobacterium flavipigmentatum</name>
    <dbReference type="NCBI Taxonomy" id="2893884"/>
    <lineage>
        <taxon>Bacteria</taxon>
        <taxon>Pseudomonadati</taxon>
        <taxon>Bacteroidota</taxon>
        <taxon>Flavobacteriia</taxon>
        <taxon>Flavobacteriales</taxon>
        <taxon>Flavobacteriaceae</taxon>
        <taxon>Flavobacterium</taxon>
    </lineage>
</organism>
<dbReference type="RefSeq" id="WP_229973897.1">
    <property type="nucleotide sequence ID" value="NZ_CP087133.1"/>
</dbReference>
<evidence type="ECO:0000313" key="1">
    <source>
        <dbReference type="EMBL" id="MDX6183042.1"/>
    </source>
</evidence>
<name>A0AAJ2VYJ5_9FLAO</name>
<gene>
    <name evidence="1" type="ORF">SGQ18_12780</name>
    <name evidence="2" type="ORF">SGQ44_12035</name>
</gene>
<dbReference type="Proteomes" id="UP001278738">
    <property type="component" value="Unassembled WGS sequence"/>
</dbReference>
<evidence type="ECO:0000313" key="2">
    <source>
        <dbReference type="EMBL" id="MDX6186495.1"/>
    </source>
</evidence>